<evidence type="ECO:0000256" key="2">
    <source>
        <dbReference type="ARBA" id="ARBA00022723"/>
    </source>
</evidence>
<evidence type="ECO:0000259" key="9">
    <source>
        <dbReference type="Pfam" id="PF01979"/>
    </source>
</evidence>
<dbReference type="InterPro" id="IPR011059">
    <property type="entry name" value="Metal-dep_hydrolase_composite"/>
</dbReference>
<sequence length="390" mass="40933">MADLLRGARLLLDDAIVEGCDLLIDQGRIAAVGPGLDATGAALTILPPGSLLAPGFIDVQVNGGGGVLFNDEPTQTGVRTIAAAHRRYGTTGLLPTIITDTADRFRQAADAVIAARKTPGSGVLGVHFEGPFISPQRPGVHDPRFIRPPTPQDLDFLTDLTANPAIGRVLLTLAPETLDGAVLDRLAAAGILLSAGHSAADWRQTVDALAHGVRGFTHLFNAMPPLTARAPGLIAAALLDPNSWCGLIVDGIHVHPATLRLALAAKPLNRMMLVTDAMMATGTDVDEFVLQGRRILRRNGRLETEDGTLAGADIDMAGAVRACRDLLGLPLESALAMASRHPAEFLGLGDRLGRIAPGYQADLVLLTPEIQVLGTWVEGAWRAADENDAP</sequence>
<feature type="binding site" evidence="7">
    <location>
        <position position="253"/>
    </location>
    <ligand>
        <name>substrate</name>
    </ligand>
</feature>
<dbReference type="GO" id="GO:0008448">
    <property type="term" value="F:N-acetylglucosamine-6-phosphate deacetylase activity"/>
    <property type="evidence" value="ECO:0007669"/>
    <property type="project" value="UniProtKB-EC"/>
</dbReference>
<dbReference type="EC" id="3.5.1.25" evidence="10"/>
<accession>A0A418VZK9</accession>
<feature type="binding site" evidence="7">
    <location>
        <position position="140"/>
    </location>
    <ligand>
        <name>substrate</name>
    </ligand>
</feature>
<dbReference type="OrthoDB" id="9776488at2"/>
<keyword evidence="2 8" id="KW-0479">Metal-binding</keyword>
<dbReference type="AlphaFoldDB" id="A0A418VZK9"/>
<proteinExistence type="inferred from homology"/>
<dbReference type="EMBL" id="QYUL01000001">
    <property type="protein sequence ID" value="RJF83144.1"/>
    <property type="molecule type" value="Genomic_DNA"/>
</dbReference>
<reference evidence="10 11" key="1">
    <citation type="submission" date="2018-09" db="EMBL/GenBank/DDBJ databases">
        <authorList>
            <person name="Zhu H."/>
        </authorList>
    </citation>
    <scope>NUCLEOTIDE SEQUENCE [LARGE SCALE GENOMIC DNA]</scope>
    <source>
        <strain evidence="10 11">K2W22B-5</strain>
    </source>
</reference>
<comment type="caution">
    <text evidence="10">The sequence shown here is derived from an EMBL/GenBank/DDBJ whole genome shotgun (WGS) entry which is preliminary data.</text>
</comment>
<dbReference type="SUPFAM" id="SSF51556">
    <property type="entry name" value="Metallo-dependent hydrolases"/>
    <property type="match status" value="1"/>
</dbReference>
<protein>
    <submittedName>
        <fullName evidence="10">N-acetylglucosamine-6-phosphate deacetylase</fullName>
        <ecNumber evidence="10">3.5.1.25</ecNumber>
    </submittedName>
</protein>
<feature type="binding site" evidence="7">
    <location>
        <begin position="221"/>
        <end position="222"/>
    </location>
    <ligand>
        <name>substrate</name>
    </ligand>
</feature>
<dbReference type="NCBIfam" id="TIGR00221">
    <property type="entry name" value="nagA"/>
    <property type="match status" value="1"/>
</dbReference>
<dbReference type="InterPro" id="IPR032466">
    <property type="entry name" value="Metal_Hydrolase"/>
</dbReference>
<evidence type="ECO:0000256" key="7">
    <source>
        <dbReference type="PIRSR" id="PIRSR038994-2"/>
    </source>
</evidence>
<feature type="binding site" evidence="8">
    <location>
        <position position="197"/>
    </location>
    <ligand>
        <name>Zn(2+)</name>
        <dbReference type="ChEBI" id="CHEBI:29105"/>
    </ligand>
</feature>
<feature type="binding site" evidence="8">
    <location>
        <position position="218"/>
    </location>
    <ligand>
        <name>Zn(2+)</name>
        <dbReference type="ChEBI" id="CHEBI:29105"/>
    </ligand>
</feature>
<evidence type="ECO:0000313" key="10">
    <source>
        <dbReference type="EMBL" id="RJF83144.1"/>
    </source>
</evidence>
<comment type="similarity">
    <text evidence="1 5">Belongs to the metallo-dependent hydrolases superfamily. NagA family.</text>
</comment>
<evidence type="ECO:0000256" key="3">
    <source>
        <dbReference type="ARBA" id="ARBA00022801"/>
    </source>
</evidence>
<evidence type="ECO:0000256" key="6">
    <source>
        <dbReference type="PIRSR" id="PIRSR038994-1"/>
    </source>
</evidence>
<feature type="domain" description="Amidohydrolase-related" evidence="9">
    <location>
        <begin position="52"/>
        <end position="379"/>
    </location>
</feature>
<dbReference type="Gene3D" id="2.30.40.10">
    <property type="entry name" value="Urease, subunit C, domain 1"/>
    <property type="match status" value="1"/>
</dbReference>
<dbReference type="InterPro" id="IPR003764">
    <property type="entry name" value="GlcNAc_6-P_deAcase"/>
</dbReference>
<keyword evidence="3 5" id="KW-0378">Hydrolase</keyword>
<evidence type="ECO:0000256" key="1">
    <source>
        <dbReference type="ARBA" id="ARBA00010716"/>
    </source>
</evidence>
<evidence type="ECO:0000313" key="11">
    <source>
        <dbReference type="Proteomes" id="UP000283458"/>
    </source>
</evidence>
<dbReference type="InterPro" id="IPR006680">
    <property type="entry name" value="Amidohydro-rel"/>
</dbReference>
<dbReference type="RefSeq" id="WP_119828788.1">
    <property type="nucleotide sequence ID" value="NZ_QYUL01000001.1"/>
</dbReference>
<dbReference type="CDD" id="cd00854">
    <property type="entry name" value="NagA"/>
    <property type="match status" value="1"/>
</dbReference>
<dbReference type="Proteomes" id="UP000283458">
    <property type="component" value="Unassembled WGS sequence"/>
</dbReference>
<dbReference type="SUPFAM" id="SSF51338">
    <property type="entry name" value="Composite domain of metallo-dependent hydrolases"/>
    <property type="match status" value="1"/>
</dbReference>
<feature type="binding site" evidence="7">
    <location>
        <position position="229"/>
    </location>
    <ligand>
        <name>substrate</name>
    </ligand>
</feature>
<dbReference type="Gene3D" id="3.20.20.140">
    <property type="entry name" value="Metal-dependent hydrolases"/>
    <property type="match status" value="1"/>
</dbReference>
<organism evidence="10 11">
    <name type="scientific">Azospirillum cavernae</name>
    <dbReference type="NCBI Taxonomy" id="2320860"/>
    <lineage>
        <taxon>Bacteria</taxon>
        <taxon>Pseudomonadati</taxon>
        <taxon>Pseudomonadota</taxon>
        <taxon>Alphaproteobacteria</taxon>
        <taxon>Rhodospirillales</taxon>
        <taxon>Azospirillaceae</taxon>
        <taxon>Azospirillum</taxon>
    </lineage>
</organism>
<dbReference type="GO" id="GO:0006046">
    <property type="term" value="P:N-acetylglucosamine catabolic process"/>
    <property type="evidence" value="ECO:0007669"/>
    <property type="project" value="TreeGrafter"/>
</dbReference>
<evidence type="ECO:0000256" key="4">
    <source>
        <dbReference type="ARBA" id="ARBA00023277"/>
    </source>
</evidence>
<feature type="active site" description="Proton donor/acceptor" evidence="6">
    <location>
        <position position="276"/>
    </location>
</feature>
<gene>
    <name evidence="10" type="primary">nagA</name>
    <name evidence="10" type="ORF">D3877_00075</name>
</gene>
<keyword evidence="4 5" id="KW-0119">Carbohydrate metabolism</keyword>
<dbReference type="PANTHER" id="PTHR11113:SF14">
    <property type="entry name" value="N-ACETYLGLUCOSAMINE-6-PHOSPHATE DEACETYLASE"/>
    <property type="match status" value="1"/>
</dbReference>
<keyword evidence="11" id="KW-1185">Reference proteome</keyword>
<dbReference type="Pfam" id="PF01979">
    <property type="entry name" value="Amidohydro_1"/>
    <property type="match status" value="1"/>
</dbReference>
<dbReference type="GO" id="GO:0046872">
    <property type="term" value="F:metal ion binding"/>
    <property type="evidence" value="ECO:0007669"/>
    <property type="project" value="UniProtKB-KW"/>
</dbReference>
<evidence type="ECO:0000256" key="5">
    <source>
        <dbReference type="PIRNR" id="PIRNR038994"/>
    </source>
</evidence>
<dbReference type="PIRSF" id="PIRSF038994">
    <property type="entry name" value="NagA"/>
    <property type="match status" value="1"/>
</dbReference>
<comment type="cofactor">
    <cofactor evidence="8">
        <name>a divalent metal cation</name>
        <dbReference type="ChEBI" id="CHEBI:60240"/>
    </cofactor>
    <text evidence="8">Binds 1 divalent metal cation per subunit.</text>
</comment>
<name>A0A418VZK9_9PROT</name>
<feature type="binding site" evidence="8">
    <location>
        <position position="129"/>
    </location>
    <ligand>
        <name>Zn(2+)</name>
        <dbReference type="ChEBI" id="CHEBI:29105"/>
    </ligand>
</feature>
<feature type="binding site" evidence="7">
    <location>
        <begin position="309"/>
        <end position="311"/>
    </location>
    <ligand>
        <name>substrate</name>
    </ligand>
</feature>
<evidence type="ECO:0000256" key="8">
    <source>
        <dbReference type="PIRSR" id="PIRSR038994-3"/>
    </source>
</evidence>
<dbReference type="PANTHER" id="PTHR11113">
    <property type="entry name" value="N-ACETYLGLUCOSAMINE-6-PHOSPHATE DEACETYLASE"/>
    <property type="match status" value="1"/>
</dbReference>